<name>A0A5C0UG55_9PROT</name>
<evidence type="ECO:0008006" key="4">
    <source>
        <dbReference type="Google" id="ProtNLM"/>
    </source>
</evidence>
<reference evidence="2 3" key="1">
    <citation type="submission" date="2019-08" db="EMBL/GenBank/DDBJ databases">
        <title>Highly reduced genomes of protist endosymbionts show evolutionary convergence.</title>
        <authorList>
            <person name="George E."/>
            <person name="Husnik F."/>
            <person name="Tashyreva D."/>
            <person name="Prokopchuk G."/>
            <person name="Horak A."/>
            <person name="Kwong W.K."/>
            <person name="Lukes J."/>
            <person name="Keeling P.J."/>
        </authorList>
    </citation>
    <scope>NUCLEOTIDE SEQUENCE [LARGE SCALE GENOMIC DNA]</scope>
    <source>
        <strain evidence="2">1605</strain>
    </source>
</reference>
<proteinExistence type="predicted"/>
<evidence type="ECO:0000313" key="3">
    <source>
        <dbReference type="Proteomes" id="UP000325155"/>
    </source>
</evidence>
<dbReference type="RefSeq" id="WP_148980871.1">
    <property type="nucleotide sequence ID" value="NZ_CP043315.1"/>
</dbReference>
<accession>A0A5C0UG55</accession>
<organism evidence="2 3">
    <name type="scientific">Candidatus Cytomitobacter indipagum</name>
    <dbReference type="NCBI Taxonomy" id="2601575"/>
    <lineage>
        <taxon>Bacteria</taxon>
        <taxon>Pseudomonadati</taxon>
        <taxon>Pseudomonadota</taxon>
        <taxon>Alphaproteobacteria</taxon>
        <taxon>Holosporales</taxon>
        <taxon>Holosporaceae</taxon>
        <taxon>Candidatus Cytomitobacter</taxon>
    </lineage>
</organism>
<keyword evidence="3" id="KW-1185">Reference proteome</keyword>
<sequence>MLLKLLYESISFLIACLILRKFALPTLKNFVKQYRENIIDEIQTLEENLRSKEEILKKICNDQIITKEKYDNFIENIGEQLNIHRIGASSKCAKIIDKHNEQMHENLIKEEKRYQARVYKSAINVIKEEIIKELKVSNQISVNSINQLHKINFQDYFN</sequence>
<keyword evidence="1" id="KW-0175">Coiled coil</keyword>
<feature type="coiled-coil region" evidence="1">
    <location>
        <begin position="35"/>
        <end position="62"/>
    </location>
</feature>
<dbReference type="KEGG" id="cip:FZC35_01375"/>
<dbReference type="AlphaFoldDB" id="A0A5C0UG55"/>
<evidence type="ECO:0000313" key="2">
    <source>
        <dbReference type="EMBL" id="QEK38024.1"/>
    </source>
</evidence>
<dbReference type="EMBL" id="CP043315">
    <property type="protein sequence ID" value="QEK38024.1"/>
    <property type="molecule type" value="Genomic_DNA"/>
</dbReference>
<dbReference type="Proteomes" id="UP000325155">
    <property type="component" value="Chromosome"/>
</dbReference>
<protein>
    <recommendedName>
        <fullName evidence="4">ATP synthase YMF19-like N-terminal domain-containing protein</fullName>
    </recommendedName>
</protein>
<gene>
    <name evidence="2" type="ORF">FZC35_01375</name>
</gene>
<evidence type="ECO:0000256" key="1">
    <source>
        <dbReference type="SAM" id="Coils"/>
    </source>
</evidence>